<dbReference type="EMBL" id="CAJPEV010000343">
    <property type="protein sequence ID" value="CAG0884231.1"/>
    <property type="molecule type" value="Genomic_DNA"/>
</dbReference>
<accession>A0A7R8XAX7</accession>
<dbReference type="PANTHER" id="PTHR35385:SF2">
    <property type="entry name" value="PROTEIN B, PUTATIVE-RELATED"/>
    <property type="match status" value="1"/>
</dbReference>
<proteinExistence type="predicted"/>
<dbReference type="OrthoDB" id="8112855at2759"/>
<reference evidence="1" key="1">
    <citation type="submission" date="2020-11" db="EMBL/GenBank/DDBJ databases">
        <authorList>
            <person name="Tran Van P."/>
        </authorList>
    </citation>
    <scope>NUCLEOTIDE SEQUENCE</scope>
</reference>
<organism evidence="1">
    <name type="scientific">Darwinula stevensoni</name>
    <dbReference type="NCBI Taxonomy" id="69355"/>
    <lineage>
        <taxon>Eukaryota</taxon>
        <taxon>Metazoa</taxon>
        <taxon>Ecdysozoa</taxon>
        <taxon>Arthropoda</taxon>
        <taxon>Crustacea</taxon>
        <taxon>Oligostraca</taxon>
        <taxon>Ostracoda</taxon>
        <taxon>Podocopa</taxon>
        <taxon>Podocopida</taxon>
        <taxon>Darwinulocopina</taxon>
        <taxon>Darwinuloidea</taxon>
        <taxon>Darwinulidae</taxon>
        <taxon>Darwinula</taxon>
    </lineage>
</organism>
<dbReference type="EMBL" id="LR899860">
    <property type="protein sequence ID" value="CAD7242957.1"/>
    <property type="molecule type" value="Genomic_DNA"/>
</dbReference>
<evidence type="ECO:0000313" key="1">
    <source>
        <dbReference type="EMBL" id="CAD7242957.1"/>
    </source>
</evidence>
<dbReference type="PANTHER" id="PTHR35385">
    <property type="entry name" value="PROTEIN B, PUTATIVE-RELATED-RELATED"/>
    <property type="match status" value="1"/>
</dbReference>
<name>A0A7R8XAX7_9CRUS</name>
<gene>
    <name evidence="1" type="ORF">DSTB1V02_LOCUS2897</name>
</gene>
<dbReference type="AlphaFoldDB" id="A0A7R8XAX7"/>
<evidence type="ECO:0000313" key="2">
    <source>
        <dbReference type="Proteomes" id="UP000677054"/>
    </source>
</evidence>
<protein>
    <submittedName>
        <fullName evidence="1">Uncharacterized protein</fullName>
    </submittedName>
</protein>
<keyword evidence="2" id="KW-1185">Reference proteome</keyword>
<sequence>MATNADKLKKHLPVNSDDHHAANLTMVVSMHHTHNHGINTADALRHRDVSDGVRTKFLDLYKHGHTPASALQVHKMDLQLELDENYFQAAADRRQCPDSQWCYRLYYDVFKKEYGLTSGIDMIQTLHDWIEQFNTSCGDRCADMKVTHDGQMLVTLCSPLMRRAHQFLPQSQELVFIDSSGGVDRSGCRIFLILTHSPAGGVPLGALITTSESEKVISEALVLWKGILPKEAFHGKGYPQRCELWALAFRADLPLRGCHTNNYCEAAMRVLKDKVMFRMKAYNPVQLFDFLITRLEKHYQQRLIHIASNRLEHALKMRYLSGCENAEELEVGCETSEGAPCKHQYAVLKAHNLASMNFIQVHSEPIRQVLYEVATGARVPQGWLTPLHGSDQSILSLSSAESCDSAHNDVQDSQIMSGCSVSSLDCDRMSELCDEEEKRLGCILDEWKGMLQRDPATFKPAMQAFIKSYERITTDSAMVSALHCFGKNSVVVHALRVSRKQSGVIGVQPTAVARRKVPSLGGRKAHPGGRPTKIAACAPPPKKRAAPHNLALCVASREDLDTHFDA</sequence>
<dbReference type="Proteomes" id="UP000677054">
    <property type="component" value="Unassembled WGS sequence"/>
</dbReference>